<sequence>MTDPLSRPFLTAAMAYLSARKPTLAIEHAFIVAVLELVARKSGMTATIRIGDGLITRNGEAR</sequence>
<evidence type="ECO:0000313" key="2">
    <source>
        <dbReference type="Proteomes" id="UP001620514"/>
    </source>
</evidence>
<organism evidence="1 2">
    <name type="scientific">Caballeronia udeis</name>
    <dbReference type="NCBI Taxonomy" id="1232866"/>
    <lineage>
        <taxon>Bacteria</taxon>
        <taxon>Pseudomonadati</taxon>
        <taxon>Pseudomonadota</taxon>
        <taxon>Betaproteobacteria</taxon>
        <taxon>Burkholderiales</taxon>
        <taxon>Burkholderiaceae</taxon>
        <taxon>Caballeronia</taxon>
    </lineage>
</organism>
<dbReference type="Proteomes" id="UP001620514">
    <property type="component" value="Unassembled WGS sequence"/>
</dbReference>
<proteinExistence type="predicted"/>
<dbReference type="GO" id="GO:0003677">
    <property type="term" value="F:DNA binding"/>
    <property type="evidence" value="ECO:0007669"/>
    <property type="project" value="UniProtKB-KW"/>
</dbReference>
<comment type="caution">
    <text evidence="1">The sequence shown here is derived from an EMBL/GenBank/DDBJ whole genome shotgun (WGS) entry which is preliminary data.</text>
</comment>
<reference evidence="1 2" key="1">
    <citation type="submission" date="2024-10" db="EMBL/GenBank/DDBJ databases">
        <authorList>
            <person name="Deangelis K."/>
            <person name="Huntemann M."/>
            <person name="Clum A."/>
            <person name="Wang J."/>
            <person name="Palaniappan K."/>
            <person name="Ritter S."/>
            <person name="Chen I.-M."/>
            <person name="Stamatis D."/>
            <person name="Reddy T."/>
            <person name="O'Malley R."/>
            <person name="Daum C."/>
            <person name="Ng V."/>
            <person name="Ivanova N."/>
            <person name="Kyrpides N."/>
            <person name="Woyke T."/>
        </authorList>
    </citation>
    <scope>NUCLEOTIDE SEQUENCE [LARGE SCALE GENOMIC DNA]</scope>
    <source>
        <strain evidence="1 2">GAS97</strain>
    </source>
</reference>
<keyword evidence="1" id="KW-0238">DNA-binding</keyword>
<reference evidence="1 2" key="2">
    <citation type="submission" date="2024-11" db="EMBL/GenBank/DDBJ databases">
        <title>Using genomics to understand microbial adaptation to soil warming.</title>
        <authorList>
            <person name="Deangelis K.M. PhD."/>
        </authorList>
    </citation>
    <scope>NUCLEOTIDE SEQUENCE [LARGE SCALE GENOMIC DNA]</scope>
    <source>
        <strain evidence="1 2">GAS97</strain>
    </source>
</reference>
<accession>A0ABW8MPG5</accession>
<keyword evidence="2" id="KW-1185">Reference proteome</keyword>
<name>A0ABW8MPG5_9BURK</name>
<gene>
    <name evidence="1" type="ORF">ABH943_004698</name>
</gene>
<evidence type="ECO:0000313" key="1">
    <source>
        <dbReference type="EMBL" id="MFK4444676.1"/>
    </source>
</evidence>
<dbReference type="EMBL" id="JBIYDN010000015">
    <property type="protein sequence ID" value="MFK4444676.1"/>
    <property type="molecule type" value="Genomic_DNA"/>
</dbReference>
<protein>
    <submittedName>
        <fullName evidence="1">DNA-binding phage protein</fullName>
    </submittedName>
</protein>